<dbReference type="InterPro" id="IPR012885">
    <property type="entry name" value="F-box_Sdz-33"/>
</dbReference>
<dbReference type="Pfam" id="PF07735">
    <property type="entry name" value="FBA_2"/>
    <property type="match status" value="1"/>
</dbReference>
<gene>
    <name evidence="2" type="ORF">CAEBREN_13889</name>
</gene>
<protein>
    <recommendedName>
        <fullName evidence="1">F-box domain-containing protein</fullName>
    </recommendedName>
</protein>
<dbReference type="Proteomes" id="UP000008068">
    <property type="component" value="Unassembled WGS sequence"/>
</dbReference>
<evidence type="ECO:0000259" key="1">
    <source>
        <dbReference type="PROSITE" id="PS50181"/>
    </source>
</evidence>
<dbReference type="PROSITE" id="PS50181">
    <property type="entry name" value="FBOX"/>
    <property type="match status" value="1"/>
</dbReference>
<feature type="domain" description="F-box" evidence="1">
    <location>
        <begin position="7"/>
        <end position="51"/>
    </location>
</feature>
<dbReference type="Pfam" id="PF00646">
    <property type="entry name" value="F-box"/>
    <property type="match status" value="1"/>
</dbReference>
<dbReference type="InterPro" id="IPR053222">
    <property type="entry name" value="Zygotic_Embryogenesis-Asso"/>
</dbReference>
<organism evidence="3">
    <name type="scientific">Caenorhabditis brenneri</name>
    <name type="common">Nematode worm</name>
    <dbReference type="NCBI Taxonomy" id="135651"/>
    <lineage>
        <taxon>Eukaryota</taxon>
        <taxon>Metazoa</taxon>
        <taxon>Ecdysozoa</taxon>
        <taxon>Nematoda</taxon>
        <taxon>Chromadorea</taxon>
        <taxon>Rhabditida</taxon>
        <taxon>Rhabditina</taxon>
        <taxon>Rhabditomorpha</taxon>
        <taxon>Rhabditoidea</taxon>
        <taxon>Rhabditidae</taxon>
        <taxon>Peloderinae</taxon>
        <taxon>Caenorhabditis</taxon>
    </lineage>
</organism>
<accession>G0N880</accession>
<reference evidence="3" key="1">
    <citation type="submission" date="2011-07" db="EMBL/GenBank/DDBJ databases">
        <authorList>
            <consortium name="Caenorhabditis brenneri Sequencing and Analysis Consortium"/>
            <person name="Wilson R.K."/>
        </authorList>
    </citation>
    <scope>NUCLEOTIDE SEQUENCE [LARGE SCALE GENOMIC DNA]</scope>
    <source>
        <strain evidence="3">PB2801</strain>
    </source>
</reference>
<dbReference type="InParanoid" id="G0N880"/>
<dbReference type="AlphaFoldDB" id="G0N880"/>
<dbReference type="PANTHER" id="PTHR22899:SF0">
    <property type="entry name" value="F-BOX ASSOCIATED DOMAIN-CONTAINING PROTEIN-RELATED"/>
    <property type="match status" value="1"/>
</dbReference>
<sequence length="311" mass="35453">MVPVTLSFPLFKLPYLAWSNVLETMDGLELIQVSLCSKNMKRAVRSLFRKPNECCIDIEEGKLNILVSGVLSVVVGLQLCDLLKPDPCTMRFHEGRTITLLGFQNFRPKNWFDHIVGVFHVKRISNISFKKVPSSDQIDPRIFQNLTQSLEISQLNTSAFIRHDYIAILLDSFPNIQNLRLAIKPGSLSQIVDRKFNSVHFTHRVSVNEILSINAKFINVPVQDYQFNQVLKKWVEGWNPLLTGMKIRLLRFSEPNTVFDGVFDEIDHEGPLITEKGMQFKIKNSEGISASVTFNLVKQNGVDMLVADHHC</sequence>
<proteinExistence type="predicted"/>
<dbReference type="InterPro" id="IPR001810">
    <property type="entry name" value="F-box_dom"/>
</dbReference>
<dbReference type="EMBL" id="GL379849">
    <property type="protein sequence ID" value="EGT55035.1"/>
    <property type="molecule type" value="Genomic_DNA"/>
</dbReference>
<name>G0N880_CAEBE</name>
<evidence type="ECO:0000313" key="2">
    <source>
        <dbReference type="EMBL" id="EGT55035.1"/>
    </source>
</evidence>
<evidence type="ECO:0000313" key="3">
    <source>
        <dbReference type="Proteomes" id="UP000008068"/>
    </source>
</evidence>
<dbReference type="PANTHER" id="PTHR22899">
    <property type="entry name" value="CYCLIN-RELATED F-BOX FAMILY"/>
    <property type="match status" value="1"/>
</dbReference>
<dbReference type="HOGENOM" id="CLU_028840_1_3_1"/>
<keyword evidence="3" id="KW-1185">Reference proteome</keyword>